<feature type="compositionally biased region" description="Basic residues" evidence="2">
    <location>
        <begin position="127"/>
        <end position="138"/>
    </location>
</feature>
<evidence type="ECO:0000313" key="6">
    <source>
        <dbReference type="RefSeq" id="XP_033529661.1"/>
    </source>
</evidence>
<dbReference type="Proteomes" id="UP000504638">
    <property type="component" value="Unplaced"/>
</dbReference>
<evidence type="ECO:0000313" key="5">
    <source>
        <dbReference type="Proteomes" id="UP000504638"/>
    </source>
</evidence>
<evidence type="ECO:0000259" key="3">
    <source>
        <dbReference type="Pfam" id="PF10180"/>
    </source>
</evidence>
<evidence type="ECO:0000256" key="2">
    <source>
        <dbReference type="SAM" id="MobiDB-lite"/>
    </source>
</evidence>
<feature type="compositionally biased region" description="Low complexity" evidence="2">
    <location>
        <begin position="402"/>
        <end position="421"/>
    </location>
</feature>
<feature type="compositionally biased region" description="Basic residues" evidence="2">
    <location>
        <begin position="378"/>
        <end position="387"/>
    </location>
</feature>
<dbReference type="EMBL" id="ML975193">
    <property type="protein sequence ID" value="KAF1808030.1"/>
    <property type="molecule type" value="Genomic_DNA"/>
</dbReference>
<reference evidence="6" key="2">
    <citation type="submission" date="2020-04" db="EMBL/GenBank/DDBJ databases">
        <authorList>
            <consortium name="NCBI Genome Project"/>
        </authorList>
    </citation>
    <scope>NUCLEOTIDE SEQUENCE</scope>
    <source>
        <strain evidence="6">CBS 781.70</strain>
    </source>
</reference>
<keyword evidence="1" id="KW-0175">Coiled coil</keyword>
<name>A0A6G1FQP5_9PEZI</name>
<dbReference type="InterPro" id="IPR019327">
    <property type="entry name" value="WKF"/>
</dbReference>
<feature type="region of interest" description="Disordered" evidence="2">
    <location>
        <begin position="36"/>
        <end position="154"/>
    </location>
</feature>
<gene>
    <name evidence="4 6" type="ORF">P152DRAFT_462959</name>
</gene>
<dbReference type="RefSeq" id="XP_033529661.1">
    <property type="nucleotide sequence ID" value="XM_033680443.1"/>
</dbReference>
<sequence>MSSTRVPAWKRLGLELKASNTNDTSPAATNISKRKWDANEARKAVEIESPAKRTKSAGSPSQFQFGFSSVNEPTGKAIPSRYSSKASSANAVPVSNGDLGGAHSTETPAHSKVKINGKDRNTSTKREPKKPKKPKAKKQPASAPNAQSDEALGPPAYVPYLETYFADHGNWKFNKHHQTRLLNNLFHLINLPPKLDEAIAQYVAGLQSFGAREHLRTSAYQVCIDSSEEAAEATETETSKMTADDIPDELRKAEALSSRLLQTKKRLQELEGDEAEEEVEKKRLRLQQRLRAEQILLALSESDHKVKAKPPPVAPAPPPTAAPRQQRFPPVADDDYNGAVVQGFNKVTGALGSVSMNKKIVFDEEPEPAVQPKEPKARATRLRKKRTGLAAVTGVSDDDDSSSSSSSGSDSSSDESSSSEESSSEDEA</sequence>
<evidence type="ECO:0000313" key="4">
    <source>
        <dbReference type="EMBL" id="KAF1808030.1"/>
    </source>
</evidence>
<feature type="region of interest" description="Disordered" evidence="2">
    <location>
        <begin position="362"/>
        <end position="428"/>
    </location>
</feature>
<dbReference type="AlphaFoldDB" id="A0A6G1FQP5"/>
<keyword evidence="5" id="KW-1185">Reference proteome</keyword>
<evidence type="ECO:0000256" key="1">
    <source>
        <dbReference type="SAM" id="Coils"/>
    </source>
</evidence>
<reference evidence="6" key="3">
    <citation type="submission" date="2025-04" db="UniProtKB">
        <authorList>
            <consortium name="RefSeq"/>
        </authorList>
    </citation>
    <scope>IDENTIFICATION</scope>
    <source>
        <strain evidence="6">CBS 781.70</strain>
    </source>
</reference>
<dbReference type="PANTHER" id="PTHR22306">
    <property type="entry name" value="CHROMOSOME 7 OPEN READING FRAME 50"/>
    <property type="match status" value="1"/>
</dbReference>
<feature type="domain" description="WKF" evidence="3">
    <location>
        <begin position="160"/>
        <end position="221"/>
    </location>
</feature>
<feature type="compositionally biased region" description="Low complexity" evidence="2">
    <location>
        <begin position="56"/>
        <end position="69"/>
    </location>
</feature>
<dbReference type="PANTHER" id="PTHR22306:SF2">
    <property type="entry name" value="CHROMOSOME 7 OPEN READING FRAME 50"/>
    <property type="match status" value="1"/>
</dbReference>
<proteinExistence type="predicted"/>
<organism evidence="4">
    <name type="scientific">Eremomyces bilateralis CBS 781.70</name>
    <dbReference type="NCBI Taxonomy" id="1392243"/>
    <lineage>
        <taxon>Eukaryota</taxon>
        <taxon>Fungi</taxon>
        <taxon>Dikarya</taxon>
        <taxon>Ascomycota</taxon>
        <taxon>Pezizomycotina</taxon>
        <taxon>Dothideomycetes</taxon>
        <taxon>Dothideomycetes incertae sedis</taxon>
        <taxon>Eremomycetales</taxon>
        <taxon>Eremomycetaceae</taxon>
        <taxon>Eremomyces</taxon>
    </lineage>
</organism>
<feature type="region of interest" description="Disordered" evidence="2">
    <location>
        <begin position="301"/>
        <end position="335"/>
    </location>
</feature>
<feature type="compositionally biased region" description="Basic and acidic residues" evidence="2">
    <location>
        <begin position="36"/>
        <end position="51"/>
    </location>
</feature>
<feature type="compositionally biased region" description="Pro residues" evidence="2">
    <location>
        <begin position="309"/>
        <end position="321"/>
    </location>
</feature>
<protein>
    <recommendedName>
        <fullName evidence="3">WKF domain-containing protein</fullName>
    </recommendedName>
</protein>
<dbReference type="GeneID" id="54421013"/>
<feature type="coiled-coil region" evidence="1">
    <location>
        <begin position="250"/>
        <end position="287"/>
    </location>
</feature>
<dbReference type="OrthoDB" id="10261563at2759"/>
<accession>A0A6G1FQP5</accession>
<dbReference type="Pfam" id="PF10180">
    <property type="entry name" value="WKF"/>
    <property type="match status" value="1"/>
</dbReference>
<feature type="compositionally biased region" description="Polar residues" evidence="2">
    <location>
        <begin position="81"/>
        <end position="90"/>
    </location>
</feature>
<reference evidence="4 6" key="1">
    <citation type="submission" date="2020-01" db="EMBL/GenBank/DDBJ databases">
        <authorList>
            <consortium name="DOE Joint Genome Institute"/>
            <person name="Haridas S."/>
            <person name="Albert R."/>
            <person name="Binder M."/>
            <person name="Bloem J."/>
            <person name="Labutti K."/>
            <person name="Salamov A."/>
            <person name="Andreopoulos B."/>
            <person name="Baker S.E."/>
            <person name="Barry K."/>
            <person name="Bills G."/>
            <person name="Bluhm B.H."/>
            <person name="Cannon C."/>
            <person name="Castanera R."/>
            <person name="Culley D.E."/>
            <person name="Daum C."/>
            <person name="Ezra D."/>
            <person name="Gonzalez J.B."/>
            <person name="Henrissat B."/>
            <person name="Kuo A."/>
            <person name="Liang C."/>
            <person name="Lipzen A."/>
            <person name="Lutzoni F."/>
            <person name="Magnuson J."/>
            <person name="Mondo S."/>
            <person name="Nolan M."/>
            <person name="Ohm R."/>
            <person name="Pangilinan J."/>
            <person name="Park H.-J."/>
            <person name="Ramirez L."/>
            <person name="Alfaro M."/>
            <person name="Sun H."/>
            <person name="Tritt A."/>
            <person name="Yoshinaga Y."/>
            <person name="Zwiers L.-H."/>
            <person name="Turgeon B.G."/>
            <person name="Goodwin S.B."/>
            <person name="Spatafora J.W."/>
            <person name="Crous P.W."/>
            <person name="Grigoriev I.V."/>
        </authorList>
    </citation>
    <scope>NUCLEOTIDE SEQUENCE</scope>
    <source>
        <strain evidence="4 6">CBS 781.70</strain>
    </source>
</reference>
<feature type="compositionally biased region" description="Basic and acidic residues" evidence="2">
    <location>
        <begin position="116"/>
        <end position="126"/>
    </location>
</feature>